<evidence type="ECO:0000256" key="6">
    <source>
        <dbReference type="ARBA" id="ARBA00022737"/>
    </source>
</evidence>
<evidence type="ECO:0000256" key="10">
    <source>
        <dbReference type="PIRSR" id="PIRSR000018-51"/>
    </source>
</evidence>
<dbReference type="OrthoDB" id="9811281at2"/>
<dbReference type="PIRSF" id="PIRSF000018">
    <property type="entry name" value="Mb_ADH_cyt_c"/>
    <property type="match status" value="1"/>
</dbReference>
<reference evidence="13 14" key="1">
    <citation type="submission" date="2013-02" db="EMBL/GenBank/DDBJ databases">
        <authorList>
            <person name="Fiebig A."/>
            <person name="Goeker M."/>
            <person name="Klenk H.-P.P."/>
        </authorList>
    </citation>
    <scope>NUCLEOTIDE SEQUENCE [LARGE SCALE GENOMIC DNA]</scope>
    <source>
        <strain evidence="13 14">DSM 19309</strain>
    </source>
</reference>
<dbReference type="AlphaFoldDB" id="A0A017HJG0"/>
<comment type="caution">
    <text evidence="13">The sequence shown here is derived from an EMBL/GenBank/DDBJ whole genome shotgun (WGS) entry which is preliminary data.</text>
</comment>
<evidence type="ECO:0000256" key="1">
    <source>
        <dbReference type="ARBA" id="ARBA00004236"/>
    </source>
</evidence>
<dbReference type="Proteomes" id="UP000019666">
    <property type="component" value="Unassembled WGS sequence"/>
</dbReference>
<dbReference type="Pfam" id="PF00034">
    <property type="entry name" value="Cytochrom_C"/>
    <property type="match status" value="1"/>
</dbReference>
<dbReference type="PANTHER" id="PTHR35008">
    <property type="entry name" value="BLL4482 PROTEIN-RELATED"/>
    <property type="match status" value="1"/>
</dbReference>
<proteinExistence type="predicted"/>
<evidence type="ECO:0000259" key="12">
    <source>
        <dbReference type="PROSITE" id="PS51007"/>
    </source>
</evidence>
<evidence type="ECO:0000256" key="9">
    <source>
        <dbReference type="PIRSR" id="PIRSR000018-50"/>
    </source>
</evidence>
<evidence type="ECO:0000256" key="4">
    <source>
        <dbReference type="ARBA" id="ARBA00022723"/>
    </source>
</evidence>
<dbReference type="SUPFAM" id="SSF46626">
    <property type="entry name" value="Cytochrome c"/>
    <property type="match status" value="3"/>
</dbReference>
<comment type="subcellular location">
    <subcellularLocation>
        <location evidence="1">Cell membrane</location>
    </subcellularLocation>
</comment>
<dbReference type="HOGENOM" id="CLU_028594_0_1_5"/>
<keyword evidence="5" id="KW-0732">Signal</keyword>
<dbReference type="InterPro" id="IPR014353">
    <property type="entry name" value="Membr-bd_ADH_cyt_c"/>
</dbReference>
<dbReference type="EMBL" id="AOSK01000118">
    <property type="protein sequence ID" value="EYD74303.1"/>
    <property type="molecule type" value="Genomic_DNA"/>
</dbReference>
<feature type="compositionally biased region" description="Low complexity" evidence="11">
    <location>
        <begin position="335"/>
        <end position="346"/>
    </location>
</feature>
<gene>
    <name evidence="13" type="ORF">Rumeso_04167</name>
</gene>
<dbReference type="GO" id="GO:0005506">
    <property type="term" value="F:iron ion binding"/>
    <property type="evidence" value="ECO:0007669"/>
    <property type="project" value="InterPro"/>
</dbReference>
<dbReference type="RefSeq" id="WP_037279962.1">
    <property type="nucleotide sequence ID" value="NZ_KK088567.1"/>
</dbReference>
<dbReference type="Gene3D" id="1.10.760.10">
    <property type="entry name" value="Cytochrome c-like domain"/>
    <property type="match status" value="2"/>
</dbReference>
<feature type="binding site" description="axial binding residue" evidence="10">
    <location>
        <position position="63"/>
    </location>
    <ligand>
        <name>heme c</name>
        <dbReference type="ChEBI" id="CHEBI:61717"/>
        <label>1</label>
    </ligand>
    <ligandPart>
        <name>Fe</name>
        <dbReference type="ChEBI" id="CHEBI:18248"/>
    </ligandPart>
</feature>
<evidence type="ECO:0000256" key="11">
    <source>
        <dbReference type="SAM" id="MobiDB-lite"/>
    </source>
</evidence>
<dbReference type="InterPro" id="IPR051459">
    <property type="entry name" value="Cytochrome_c-type_DH"/>
</dbReference>
<comment type="cofactor">
    <cofactor evidence="9">
        <name>heme c</name>
        <dbReference type="ChEBI" id="CHEBI:61717"/>
    </cofactor>
    <text evidence="9">Binds 3 heme c groups covalently per subunit.</text>
</comment>
<keyword evidence="14" id="KW-1185">Reference proteome</keyword>
<dbReference type="PROSITE" id="PS51007">
    <property type="entry name" value="CYTC"/>
    <property type="match status" value="3"/>
</dbReference>
<feature type="binding site" description="covalent" evidence="9">
    <location>
        <position position="62"/>
    </location>
    <ligand>
        <name>heme c</name>
        <dbReference type="ChEBI" id="CHEBI:61717"/>
        <label>1</label>
    </ligand>
</feature>
<dbReference type="PANTHER" id="PTHR35008:SF8">
    <property type="entry name" value="ALCOHOL DEHYDROGENASE CYTOCHROME C SUBUNIT"/>
    <property type="match status" value="1"/>
</dbReference>
<dbReference type="GO" id="GO:0005886">
    <property type="term" value="C:plasma membrane"/>
    <property type="evidence" value="ECO:0007669"/>
    <property type="project" value="UniProtKB-SubCell"/>
</dbReference>
<keyword evidence="6" id="KW-0677">Repeat</keyword>
<dbReference type="PATRIC" id="fig|442562.3.peg.4103"/>
<dbReference type="STRING" id="442562.Rumeso_04167"/>
<keyword evidence="7 10" id="KW-0408">Iron</keyword>
<feature type="binding site" description="covalent" evidence="9">
    <location>
        <position position="362"/>
    </location>
    <ligand>
        <name>heme c</name>
        <dbReference type="ChEBI" id="CHEBI:61717"/>
        <label>3</label>
    </ligand>
</feature>
<feature type="domain" description="Cytochrome c" evidence="12">
    <location>
        <begin position="167"/>
        <end position="297"/>
    </location>
</feature>
<dbReference type="GO" id="GO:0016614">
    <property type="term" value="F:oxidoreductase activity, acting on CH-OH group of donors"/>
    <property type="evidence" value="ECO:0007669"/>
    <property type="project" value="InterPro"/>
</dbReference>
<evidence type="ECO:0000256" key="8">
    <source>
        <dbReference type="ARBA" id="ARBA00023136"/>
    </source>
</evidence>
<keyword evidence="8" id="KW-0472">Membrane</keyword>
<evidence type="ECO:0000256" key="5">
    <source>
        <dbReference type="ARBA" id="ARBA00022729"/>
    </source>
</evidence>
<dbReference type="GO" id="GO:0009055">
    <property type="term" value="F:electron transfer activity"/>
    <property type="evidence" value="ECO:0007669"/>
    <property type="project" value="InterPro"/>
</dbReference>
<evidence type="ECO:0000256" key="3">
    <source>
        <dbReference type="ARBA" id="ARBA00022617"/>
    </source>
</evidence>
<feature type="binding site" description="axial binding residue" evidence="10">
    <location>
        <position position="366"/>
    </location>
    <ligand>
        <name>heme c</name>
        <dbReference type="ChEBI" id="CHEBI:61717"/>
        <label>3</label>
    </ligand>
    <ligandPart>
        <name>Fe</name>
        <dbReference type="ChEBI" id="CHEBI:18248"/>
    </ligandPart>
</feature>
<feature type="compositionally biased region" description="Polar residues" evidence="11">
    <location>
        <begin position="320"/>
        <end position="329"/>
    </location>
</feature>
<protein>
    <submittedName>
        <fullName evidence="13">Putative diheme cytochrome c-553</fullName>
    </submittedName>
</protein>
<dbReference type="GO" id="GO:0020037">
    <property type="term" value="F:heme binding"/>
    <property type="evidence" value="ECO:0007669"/>
    <property type="project" value="InterPro"/>
</dbReference>
<accession>A0A017HJG0</accession>
<feature type="domain" description="Cytochrome c" evidence="12">
    <location>
        <begin position="349"/>
        <end position="435"/>
    </location>
</feature>
<evidence type="ECO:0000256" key="2">
    <source>
        <dbReference type="ARBA" id="ARBA00022475"/>
    </source>
</evidence>
<feature type="binding site" description="covalent" evidence="9">
    <location>
        <position position="208"/>
    </location>
    <ligand>
        <name>heme c</name>
        <dbReference type="ChEBI" id="CHEBI:61717"/>
        <label>2</label>
    </ligand>
</feature>
<sequence length="479" mass="50854">MALGRTLGILVPALIVVGAAGAYALTWRSSFDPVPRPDPASFDADLVARGTQLAAVGNCIACHTVPGGDAFAGGLAVPTPFGTVYSTNITPDEKTGIGTWSLAAFRRSLHDGLDRDGHHLYPAFPYDQFTLLSDNDVEALYAYLMTRRAVENQPPPNELPFPLNIRATVAGWKLLFFDSGRFAPDPGKSDQWNRGAYLAEGLGHCGGCHTPRNALGAREKDEAWNGGMAEGWTAYPINENSPAPIPWSADALAFYLRNGWHQDHGVSRGPMAEVTGNLGRLSDEGVEAIAVYTASRMGAPEVPDAGPALAASVIEAPGEGQTSDTQTQPEDTDEAQGQASGTQAQSEDAGFARGAEIYAAACASCHEGDRPQPYGGLDFHLSTAVNASNPQNIVIVTFWGLPPADGMASAVMPGFEGVLSDLDTINLLTYLRREFTDKPDWEGVGELVTATRTGEHPVSVRPADMIERAPRNLGAKEEP</sequence>
<keyword evidence="4 10" id="KW-0479">Metal-binding</keyword>
<feature type="binding site" description="axial binding residue" evidence="10">
    <location>
        <position position="209"/>
    </location>
    <ligand>
        <name>heme c</name>
        <dbReference type="ChEBI" id="CHEBI:61717"/>
        <label>2</label>
    </ligand>
    <ligandPart>
        <name>Fe</name>
        <dbReference type="ChEBI" id="CHEBI:18248"/>
    </ligandPart>
</feature>
<evidence type="ECO:0000313" key="14">
    <source>
        <dbReference type="Proteomes" id="UP000019666"/>
    </source>
</evidence>
<organism evidence="13 14">
    <name type="scientific">Rubellimicrobium mesophilum DSM 19309</name>
    <dbReference type="NCBI Taxonomy" id="442562"/>
    <lineage>
        <taxon>Bacteria</taxon>
        <taxon>Pseudomonadati</taxon>
        <taxon>Pseudomonadota</taxon>
        <taxon>Alphaproteobacteria</taxon>
        <taxon>Rhodobacterales</taxon>
        <taxon>Roseobacteraceae</taxon>
        <taxon>Rubellimicrobium</taxon>
    </lineage>
</organism>
<evidence type="ECO:0000256" key="7">
    <source>
        <dbReference type="ARBA" id="ARBA00023004"/>
    </source>
</evidence>
<feature type="binding site" description="covalent" evidence="9">
    <location>
        <position position="205"/>
    </location>
    <ligand>
        <name>heme c</name>
        <dbReference type="ChEBI" id="CHEBI:61717"/>
        <label>2</label>
    </ligand>
</feature>
<dbReference type="InterPro" id="IPR009056">
    <property type="entry name" value="Cyt_c-like_dom"/>
</dbReference>
<evidence type="ECO:0000313" key="13">
    <source>
        <dbReference type="EMBL" id="EYD74303.1"/>
    </source>
</evidence>
<dbReference type="InterPro" id="IPR036909">
    <property type="entry name" value="Cyt_c-like_dom_sf"/>
</dbReference>
<name>A0A017HJG0_9RHOB</name>
<keyword evidence="2" id="KW-1003">Cell membrane</keyword>
<keyword evidence="3 9" id="KW-0349">Heme</keyword>
<feature type="domain" description="Cytochrome c" evidence="12">
    <location>
        <begin position="45"/>
        <end position="148"/>
    </location>
</feature>
<feature type="binding site" description="covalent" evidence="9">
    <location>
        <position position="365"/>
    </location>
    <ligand>
        <name>heme c</name>
        <dbReference type="ChEBI" id="CHEBI:61717"/>
        <label>3</label>
    </ligand>
</feature>
<feature type="region of interest" description="Disordered" evidence="11">
    <location>
        <begin position="316"/>
        <end position="349"/>
    </location>
</feature>
<feature type="binding site" description="covalent" evidence="9">
    <location>
        <position position="59"/>
    </location>
    <ligand>
        <name>heme c</name>
        <dbReference type="ChEBI" id="CHEBI:61717"/>
        <label>1</label>
    </ligand>
</feature>